<evidence type="ECO:0000313" key="2">
    <source>
        <dbReference type="Proteomes" id="UP000887564"/>
    </source>
</evidence>
<name>A0A914RC53_PAREQ</name>
<feature type="transmembrane region" description="Helical" evidence="1">
    <location>
        <begin position="20"/>
        <end position="40"/>
    </location>
</feature>
<dbReference type="WBParaSite" id="PEQ_0000386501-mRNA-1">
    <property type="protein sequence ID" value="PEQ_0000386501-mRNA-1"/>
    <property type="gene ID" value="PEQ_0000386501"/>
</dbReference>
<proteinExistence type="predicted"/>
<keyword evidence="1" id="KW-0812">Transmembrane</keyword>
<protein>
    <submittedName>
        <fullName evidence="3">Uncharacterized protein</fullName>
    </submittedName>
</protein>
<keyword evidence="1" id="KW-1133">Transmembrane helix</keyword>
<keyword evidence="1" id="KW-0472">Membrane</keyword>
<keyword evidence="2" id="KW-1185">Reference proteome</keyword>
<evidence type="ECO:0000256" key="1">
    <source>
        <dbReference type="SAM" id="Phobius"/>
    </source>
</evidence>
<sequence length="41" mass="4636">MNCYALCAVIRLLENIMVRLHAMAVKVCCISIVAIVYSFIF</sequence>
<reference evidence="3" key="1">
    <citation type="submission" date="2022-11" db="UniProtKB">
        <authorList>
            <consortium name="WormBaseParasite"/>
        </authorList>
    </citation>
    <scope>IDENTIFICATION</scope>
</reference>
<dbReference type="Proteomes" id="UP000887564">
    <property type="component" value="Unplaced"/>
</dbReference>
<evidence type="ECO:0000313" key="3">
    <source>
        <dbReference type="WBParaSite" id="PEQ_0000386501-mRNA-1"/>
    </source>
</evidence>
<accession>A0A914RC53</accession>
<organism evidence="2 3">
    <name type="scientific">Parascaris equorum</name>
    <name type="common">Equine roundworm</name>
    <dbReference type="NCBI Taxonomy" id="6256"/>
    <lineage>
        <taxon>Eukaryota</taxon>
        <taxon>Metazoa</taxon>
        <taxon>Ecdysozoa</taxon>
        <taxon>Nematoda</taxon>
        <taxon>Chromadorea</taxon>
        <taxon>Rhabditida</taxon>
        <taxon>Spirurina</taxon>
        <taxon>Ascaridomorpha</taxon>
        <taxon>Ascaridoidea</taxon>
        <taxon>Ascarididae</taxon>
        <taxon>Parascaris</taxon>
    </lineage>
</organism>
<dbReference type="AlphaFoldDB" id="A0A914RC53"/>